<dbReference type="EMBL" id="AQHW01000015">
    <property type="protein sequence ID" value="KKB55754.1"/>
    <property type="molecule type" value="Genomic_DNA"/>
</dbReference>
<sequence>MSEWLQTYNELFGMYNAGIITSIFGSFAVTFTVIFCWPKLVRDFGAKGGFIAAALIIGTFWLVNHKLPGFGFSTGLATDANGLPMQFSLIHQGARGSAPWVDMGWAIAMGFVVCDTLCGSKGKRWGLLKEAFPRWVVIIAGGIAGGILVGLTGYTNAAL</sequence>
<keyword evidence="1" id="KW-1133">Transmembrane helix</keyword>
<evidence type="ECO:0000313" key="2">
    <source>
        <dbReference type="EMBL" id="KKB55754.1"/>
    </source>
</evidence>
<feature type="transmembrane region" description="Helical" evidence="1">
    <location>
        <begin position="132"/>
        <end position="154"/>
    </location>
</feature>
<dbReference type="RefSeq" id="WP_028726208.1">
    <property type="nucleotide sequence ID" value="NZ_AUAE01000008.1"/>
</dbReference>
<dbReference type="HOGENOM" id="CLU_1659058_0_0_10"/>
<comment type="caution">
    <text evidence="2">The sequence shown here is derived from an EMBL/GenBank/DDBJ whole genome shotgun (WGS) entry which is preliminary data.</text>
</comment>
<dbReference type="InterPro" id="IPR054200">
    <property type="entry name" value="DUF6905"/>
</dbReference>
<dbReference type="STRING" id="1203610.HMPREF1536_03229"/>
<organism evidence="2 3">
    <name type="scientific">Parabacteroides gordonii MS-1 = DSM 23371</name>
    <dbReference type="NCBI Taxonomy" id="1203610"/>
    <lineage>
        <taxon>Bacteria</taxon>
        <taxon>Pseudomonadati</taxon>
        <taxon>Bacteroidota</taxon>
        <taxon>Bacteroidia</taxon>
        <taxon>Bacteroidales</taxon>
        <taxon>Tannerellaceae</taxon>
        <taxon>Parabacteroides</taxon>
    </lineage>
</organism>
<proteinExistence type="predicted"/>
<evidence type="ECO:0000256" key="1">
    <source>
        <dbReference type="SAM" id="Phobius"/>
    </source>
</evidence>
<reference evidence="2 3" key="1">
    <citation type="submission" date="2013-04" db="EMBL/GenBank/DDBJ databases">
        <title>The Genome Sequence of Parabacteroides gordonii DSM 23371.</title>
        <authorList>
            <consortium name="The Broad Institute Genomics Platform"/>
            <person name="Earl A."/>
            <person name="Ward D."/>
            <person name="Feldgarden M."/>
            <person name="Gevers D."/>
            <person name="Martens E."/>
            <person name="Sakamoto M."/>
            <person name="Benno Y."/>
            <person name="Suzuki N."/>
            <person name="Matsunaga N."/>
            <person name="Koshihara K."/>
            <person name="Seki M."/>
            <person name="Komiya H."/>
            <person name="Walker B."/>
            <person name="Young S."/>
            <person name="Zeng Q."/>
            <person name="Gargeya S."/>
            <person name="Fitzgerald M."/>
            <person name="Haas B."/>
            <person name="Abouelleil A."/>
            <person name="Allen A.W."/>
            <person name="Alvarado L."/>
            <person name="Arachchi H.M."/>
            <person name="Berlin A.M."/>
            <person name="Chapman S.B."/>
            <person name="Gainer-Dewar J."/>
            <person name="Goldberg J."/>
            <person name="Griggs A."/>
            <person name="Gujja S."/>
            <person name="Hansen M."/>
            <person name="Howarth C."/>
            <person name="Imamovic A."/>
            <person name="Ireland A."/>
            <person name="Larimer J."/>
            <person name="McCowan C."/>
            <person name="Murphy C."/>
            <person name="Pearson M."/>
            <person name="Poon T.W."/>
            <person name="Priest M."/>
            <person name="Roberts A."/>
            <person name="Saif S."/>
            <person name="Shea T."/>
            <person name="Sisk P."/>
            <person name="Sykes S."/>
            <person name="Wortman J."/>
            <person name="Nusbaum C."/>
            <person name="Birren B."/>
        </authorList>
    </citation>
    <scope>NUCLEOTIDE SEQUENCE [LARGE SCALE GENOMIC DNA]</scope>
    <source>
        <strain evidence="2 3">MS-1</strain>
    </source>
</reference>
<feature type="transmembrane region" description="Helical" evidence="1">
    <location>
        <begin position="44"/>
        <end position="63"/>
    </location>
</feature>
<gene>
    <name evidence="2" type="ORF">HMPREF1536_03229</name>
</gene>
<dbReference type="Pfam" id="PF21846">
    <property type="entry name" value="DUF6905"/>
    <property type="match status" value="1"/>
</dbReference>
<dbReference type="Proteomes" id="UP000033035">
    <property type="component" value="Unassembled WGS sequence"/>
</dbReference>
<keyword evidence="1" id="KW-0472">Membrane</keyword>
<keyword evidence="1" id="KW-0812">Transmembrane</keyword>
<dbReference type="PATRIC" id="fig|1203610.3.peg.3292"/>
<feature type="transmembrane region" description="Helical" evidence="1">
    <location>
        <begin position="12"/>
        <end position="37"/>
    </location>
</feature>
<protein>
    <submittedName>
        <fullName evidence="2">Uncharacterized protein</fullName>
    </submittedName>
</protein>
<dbReference type="AlphaFoldDB" id="A0A0F5JDB5"/>
<keyword evidence="3" id="KW-1185">Reference proteome</keyword>
<evidence type="ECO:0000313" key="3">
    <source>
        <dbReference type="Proteomes" id="UP000033035"/>
    </source>
</evidence>
<accession>A0A0F5JDB5</accession>
<name>A0A0F5JDB5_9BACT</name>
<feature type="transmembrane region" description="Helical" evidence="1">
    <location>
        <begin position="103"/>
        <end position="120"/>
    </location>
</feature>